<dbReference type="InterPro" id="IPR001789">
    <property type="entry name" value="Sig_transdc_resp-reg_receiver"/>
</dbReference>
<evidence type="ECO:0000313" key="7">
    <source>
        <dbReference type="EMBL" id="CED57791.1"/>
    </source>
</evidence>
<dbReference type="Gene3D" id="3.40.50.2300">
    <property type="match status" value="1"/>
</dbReference>
<dbReference type="STRING" id="80852.AWOD_II_1176"/>
<dbReference type="GO" id="GO:0043709">
    <property type="term" value="P:cell adhesion involved in single-species biofilm formation"/>
    <property type="evidence" value="ECO:0007669"/>
    <property type="project" value="TreeGrafter"/>
</dbReference>
<gene>
    <name evidence="7" type="ORF">AWOD_II_1176</name>
</gene>
<keyword evidence="8" id="KW-1185">Reference proteome</keyword>
<feature type="domain" description="Response regulatory" evidence="5">
    <location>
        <begin position="6"/>
        <end position="120"/>
    </location>
</feature>
<dbReference type="GO" id="GO:0052621">
    <property type="term" value="F:diguanylate cyclase activity"/>
    <property type="evidence" value="ECO:0007669"/>
    <property type="project" value="UniProtKB-EC"/>
</dbReference>
<evidence type="ECO:0000259" key="5">
    <source>
        <dbReference type="PROSITE" id="PS50110"/>
    </source>
</evidence>
<dbReference type="EMBL" id="LN554847">
    <property type="protein sequence ID" value="CED57791.1"/>
    <property type="molecule type" value="Genomic_DNA"/>
</dbReference>
<accession>A0A090I836</accession>
<dbReference type="OrthoDB" id="9812260at2"/>
<dbReference type="AlphaFoldDB" id="A0A090I836"/>
<dbReference type="CDD" id="cd01949">
    <property type="entry name" value="GGDEF"/>
    <property type="match status" value="1"/>
</dbReference>
<evidence type="ECO:0000256" key="1">
    <source>
        <dbReference type="ARBA" id="ARBA00001946"/>
    </source>
</evidence>
<organism evidence="7 8">
    <name type="scientific">Aliivibrio wodanis</name>
    <dbReference type="NCBI Taxonomy" id="80852"/>
    <lineage>
        <taxon>Bacteria</taxon>
        <taxon>Pseudomonadati</taxon>
        <taxon>Pseudomonadota</taxon>
        <taxon>Gammaproteobacteria</taxon>
        <taxon>Vibrionales</taxon>
        <taxon>Vibrionaceae</taxon>
        <taxon>Aliivibrio</taxon>
    </lineage>
</organism>
<dbReference type="NCBIfam" id="TIGR00254">
    <property type="entry name" value="GGDEF"/>
    <property type="match status" value="1"/>
</dbReference>
<reference evidence="8" key="1">
    <citation type="submission" date="2014-09" db="EMBL/GenBank/DDBJ databases">
        <authorList>
            <person name="Hjerde E."/>
        </authorList>
    </citation>
    <scope>NUCLEOTIDE SEQUENCE [LARGE SCALE GENOMIC DNA]</scope>
    <source>
        <strain evidence="8">06/09/139</strain>
    </source>
</reference>
<sequence length="299" mass="34303">MLVEQKVLIVEDEPISRQVLQHHLKPLTTILASNGVEALELIQFESIDLILLDIHMPIMGGFEVIEHLKSNDKTKNIPIIVITMNHSEEDEIRALDLGAVDFITKPFNTVILQKRVRNQLRLKLKSDLLEKYASLDGLTNLLNRRMFDSDLDNKWSEAQRCGVNLGIIIFDIDHFKNYNDHYGHSAGDEVLIQVAKALMSTLHRKTDRVYRYGGEEFTLIQFDTDFEQLNQTAELLRKCIYDLNITHDYSSYGKVTISIGAALMNNTEESNENTLLEMADKQLYKAKDKGRNRIESVKV</sequence>
<dbReference type="Gene3D" id="3.30.70.270">
    <property type="match status" value="1"/>
</dbReference>
<name>A0A090I836_9GAMM</name>
<dbReference type="EC" id="2.7.7.65" evidence="2"/>
<dbReference type="GO" id="GO:1902201">
    <property type="term" value="P:negative regulation of bacterial-type flagellum-dependent cell motility"/>
    <property type="evidence" value="ECO:0007669"/>
    <property type="project" value="TreeGrafter"/>
</dbReference>
<dbReference type="Proteomes" id="UP000032427">
    <property type="component" value="Chromosome 2"/>
</dbReference>
<dbReference type="SUPFAM" id="SSF52172">
    <property type="entry name" value="CheY-like"/>
    <property type="match status" value="1"/>
</dbReference>
<dbReference type="KEGG" id="awd:AWOD_II_1176"/>
<dbReference type="InterPro" id="IPR011006">
    <property type="entry name" value="CheY-like_superfamily"/>
</dbReference>
<keyword evidence="4" id="KW-0597">Phosphoprotein</keyword>
<dbReference type="SMART" id="SM00448">
    <property type="entry name" value="REC"/>
    <property type="match status" value="1"/>
</dbReference>
<dbReference type="InterPro" id="IPR050469">
    <property type="entry name" value="Diguanylate_Cyclase"/>
</dbReference>
<evidence type="ECO:0000256" key="2">
    <source>
        <dbReference type="ARBA" id="ARBA00012528"/>
    </source>
</evidence>
<dbReference type="InterPro" id="IPR029787">
    <property type="entry name" value="Nucleotide_cyclase"/>
</dbReference>
<proteinExistence type="predicted"/>
<dbReference type="FunFam" id="3.30.70.270:FF:000001">
    <property type="entry name" value="Diguanylate cyclase domain protein"/>
    <property type="match status" value="1"/>
</dbReference>
<dbReference type="InterPro" id="IPR043128">
    <property type="entry name" value="Rev_trsase/Diguanyl_cyclase"/>
</dbReference>
<dbReference type="SMART" id="SM00267">
    <property type="entry name" value="GGDEF"/>
    <property type="match status" value="1"/>
</dbReference>
<dbReference type="PROSITE" id="PS50887">
    <property type="entry name" value="GGDEF"/>
    <property type="match status" value="1"/>
</dbReference>
<dbReference type="Pfam" id="PF00072">
    <property type="entry name" value="Response_reg"/>
    <property type="match status" value="1"/>
</dbReference>
<evidence type="ECO:0000259" key="6">
    <source>
        <dbReference type="PROSITE" id="PS50887"/>
    </source>
</evidence>
<dbReference type="PANTHER" id="PTHR45138">
    <property type="entry name" value="REGULATORY COMPONENTS OF SENSORY TRANSDUCTION SYSTEM"/>
    <property type="match status" value="1"/>
</dbReference>
<protein>
    <recommendedName>
        <fullName evidence="2">diguanylate cyclase</fullName>
        <ecNumber evidence="2">2.7.7.65</ecNumber>
    </recommendedName>
</protein>
<dbReference type="GO" id="GO:0000160">
    <property type="term" value="P:phosphorelay signal transduction system"/>
    <property type="evidence" value="ECO:0007669"/>
    <property type="project" value="InterPro"/>
</dbReference>
<evidence type="ECO:0000313" key="8">
    <source>
        <dbReference type="Proteomes" id="UP000032427"/>
    </source>
</evidence>
<evidence type="ECO:0000256" key="4">
    <source>
        <dbReference type="PROSITE-ProRule" id="PRU00169"/>
    </source>
</evidence>
<dbReference type="GO" id="GO:0005886">
    <property type="term" value="C:plasma membrane"/>
    <property type="evidence" value="ECO:0007669"/>
    <property type="project" value="TreeGrafter"/>
</dbReference>
<dbReference type="PANTHER" id="PTHR45138:SF9">
    <property type="entry name" value="DIGUANYLATE CYCLASE DGCM-RELATED"/>
    <property type="match status" value="1"/>
</dbReference>
<dbReference type="Pfam" id="PF00990">
    <property type="entry name" value="GGDEF"/>
    <property type="match status" value="1"/>
</dbReference>
<dbReference type="GeneID" id="28543434"/>
<feature type="modified residue" description="4-aspartylphosphate" evidence="4">
    <location>
        <position position="53"/>
    </location>
</feature>
<dbReference type="SUPFAM" id="SSF55073">
    <property type="entry name" value="Nucleotide cyclase"/>
    <property type="match status" value="1"/>
</dbReference>
<dbReference type="HOGENOM" id="CLU_000445_11_28_6"/>
<feature type="domain" description="GGDEF" evidence="6">
    <location>
        <begin position="163"/>
        <end position="299"/>
    </location>
</feature>
<evidence type="ECO:0000256" key="3">
    <source>
        <dbReference type="ARBA" id="ARBA00034247"/>
    </source>
</evidence>
<dbReference type="InterPro" id="IPR000160">
    <property type="entry name" value="GGDEF_dom"/>
</dbReference>
<dbReference type="PATRIC" id="fig|80852.17.peg.3982"/>
<comment type="cofactor">
    <cofactor evidence="1">
        <name>Mg(2+)</name>
        <dbReference type="ChEBI" id="CHEBI:18420"/>
    </cofactor>
</comment>
<dbReference type="PROSITE" id="PS50110">
    <property type="entry name" value="RESPONSE_REGULATORY"/>
    <property type="match status" value="1"/>
</dbReference>
<comment type="catalytic activity">
    <reaction evidence="3">
        <text>2 GTP = 3',3'-c-di-GMP + 2 diphosphate</text>
        <dbReference type="Rhea" id="RHEA:24898"/>
        <dbReference type="ChEBI" id="CHEBI:33019"/>
        <dbReference type="ChEBI" id="CHEBI:37565"/>
        <dbReference type="ChEBI" id="CHEBI:58805"/>
        <dbReference type="EC" id="2.7.7.65"/>
    </reaction>
</comment>